<keyword evidence="3" id="KW-1185">Reference proteome</keyword>
<evidence type="ECO:0000313" key="2">
    <source>
        <dbReference type="EMBL" id="KAG5936187.1"/>
    </source>
</evidence>
<dbReference type="OrthoDB" id="4776111at2759"/>
<evidence type="ECO:0000256" key="1">
    <source>
        <dbReference type="SAM" id="MobiDB-lite"/>
    </source>
</evidence>
<gene>
    <name evidence="2" type="ORF">E4U60_002706</name>
</gene>
<evidence type="ECO:0000313" key="3">
    <source>
        <dbReference type="Proteomes" id="UP000706124"/>
    </source>
</evidence>
<protein>
    <submittedName>
        <fullName evidence="2">Uncharacterized protein</fullName>
    </submittedName>
</protein>
<reference evidence="2 3" key="1">
    <citation type="journal article" date="2020" name="bioRxiv">
        <title>Whole genome comparisons of ergot fungi reveals the divergence and evolution of species within the genus Claviceps are the result of varying mechanisms driving genome evolution and host range expansion.</title>
        <authorList>
            <person name="Wyka S.A."/>
            <person name="Mondo S.J."/>
            <person name="Liu M."/>
            <person name="Dettman J."/>
            <person name="Nalam V."/>
            <person name="Broders K.D."/>
        </authorList>
    </citation>
    <scope>NUCLEOTIDE SEQUENCE [LARGE SCALE GENOMIC DNA]</scope>
    <source>
        <strain evidence="2 3">CCC 1485</strain>
    </source>
</reference>
<organism evidence="2 3">
    <name type="scientific">Claviceps pazoutovae</name>
    <dbReference type="NCBI Taxonomy" id="1649127"/>
    <lineage>
        <taxon>Eukaryota</taxon>
        <taxon>Fungi</taxon>
        <taxon>Dikarya</taxon>
        <taxon>Ascomycota</taxon>
        <taxon>Pezizomycotina</taxon>
        <taxon>Sordariomycetes</taxon>
        <taxon>Hypocreomycetidae</taxon>
        <taxon>Hypocreales</taxon>
        <taxon>Clavicipitaceae</taxon>
        <taxon>Claviceps</taxon>
    </lineage>
</organism>
<feature type="region of interest" description="Disordered" evidence="1">
    <location>
        <begin position="1"/>
        <end position="38"/>
    </location>
</feature>
<dbReference type="EMBL" id="SRPO01000226">
    <property type="protein sequence ID" value="KAG5936187.1"/>
    <property type="molecule type" value="Genomic_DNA"/>
</dbReference>
<feature type="compositionally biased region" description="Polar residues" evidence="1">
    <location>
        <begin position="714"/>
        <end position="751"/>
    </location>
</feature>
<feature type="region of interest" description="Disordered" evidence="1">
    <location>
        <begin position="714"/>
        <end position="863"/>
    </location>
</feature>
<dbReference type="Proteomes" id="UP000706124">
    <property type="component" value="Unassembled WGS sequence"/>
</dbReference>
<sequence>MDGYAPDNTAPLLPRTEKDEEFASINSQLPQPTIPAESLRRPYPQTYLLSAAAEHYVSNMRSDAVMAEQLSFTTTIPDWPKTSQGGCAYAIHMHDTPEAIAERPWEAIQYAVRRVSPPGDSRSDFLGNVPVKMHKFRCSGLKHCEFVDKALLDPASYRDIGDYWEKLQSVRKSLTEDSEHKDLRDAVTWAWTVKNDYSVFKACKMAPTKQLPSCKPTVSPSSDQAIGGRIQRWIRCINHASADGHQKAFVPNRYDAYITQIEQILTSTDELVCHEGCYVVSRSRRRSKTCDVVHPLSGPGQIKTLECPVIIWFIVPPRQLRPWILINSIGTHSHPPPPPTKIDKPTLQAIFNDLREGRAANGNHDKGLRKWQQSPAFQDLLTDFDFQAIGEFNIDLINYGYIAYMLRKNQAIHDFWASLRLACLHEWLTYHKGSTSAYIRTVIDTGEEFLAVCFHGSQAQLWSRAPTFQLDTKCKKIHDKVEYEVIFGARLGFGNQYISLARAYMNSRTALAYKRLFQELFSCLEHQCKVQVRWQHIHQQGIIGVTLDQDAGAIQGLGEYLHSIDSSHDVEWHLMNCVRYCQIRFDRSISDQCSELGDSDRSKDSMWQKMKTLPEALTSQAYFELCDMIETDYPCLKYWIRHKKIPIIASGLCYIVSSLSRKHWDSMSGDINGVECLHEKSYRTGRHFISLLYAIKSAEVLDFQQLRRLATASSNSVSTGYPSSVQTQRDETSSLLNRTQQGNSGDSSPGHSAQHEPSEEYGYGGPSSEPGDSGVSRPSSPHSTRPQPEIRSIKRSKSTQHAGPTISSRPVVPRPILPAPAKGAGSTVASRPTQPAPAQTQGIGPNVIPRPTQPAAPTKATEPTILDKIQTLTMFLGNSNVPEELRQHAQAKLKELISNL</sequence>
<name>A0A9P7SFZ0_9HYPO</name>
<accession>A0A9P7SFZ0</accession>
<dbReference type="AlphaFoldDB" id="A0A9P7SFZ0"/>
<feature type="compositionally biased region" description="Polar residues" evidence="1">
    <location>
        <begin position="799"/>
        <end position="808"/>
    </location>
</feature>
<feature type="compositionally biased region" description="Polar residues" evidence="1">
    <location>
        <begin position="776"/>
        <end position="786"/>
    </location>
</feature>
<comment type="caution">
    <text evidence="2">The sequence shown here is derived from an EMBL/GenBank/DDBJ whole genome shotgun (WGS) entry which is preliminary data.</text>
</comment>
<proteinExistence type="predicted"/>
<feature type="compositionally biased region" description="Polar residues" evidence="1">
    <location>
        <begin position="827"/>
        <end position="843"/>
    </location>
</feature>